<evidence type="ECO:0000313" key="2">
    <source>
        <dbReference type="Proteomes" id="UP000663090"/>
    </source>
</evidence>
<protein>
    <submittedName>
        <fullName evidence="1">Uncharacterized protein</fullName>
    </submittedName>
</protein>
<reference evidence="1 2" key="1">
    <citation type="submission" date="2021-02" db="EMBL/GenBank/DDBJ databases">
        <title>De Novo genome assembly of isolated myxobacteria.</title>
        <authorList>
            <person name="Stevens D.C."/>
        </authorList>
    </citation>
    <scope>NUCLEOTIDE SEQUENCE [LARGE SCALE GENOMIC DNA]</scope>
    <source>
        <strain evidence="1 2">SCHIC003</strain>
    </source>
</reference>
<gene>
    <name evidence="1" type="ORF">JY572_30610</name>
</gene>
<organism evidence="1 2">
    <name type="scientific">Myxococcus landrumensis</name>
    <dbReference type="NCBI Taxonomy" id="2813577"/>
    <lineage>
        <taxon>Bacteria</taxon>
        <taxon>Pseudomonadati</taxon>
        <taxon>Myxococcota</taxon>
        <taxon>Myxococcia</taxon>
        <taxon>Myxococcales</taxon>
        <taxon>Cystobacterineae</taxon>
        <taxon>Myxococcaceae</taxon>
        <taxon>Myxococcus</taxon>
    </lineage>
</organism>
<keyword evidence="2" id="KW-1185">Reference proteome</keyword>
<dbReference type="EMBL" id="CP071091">
    <property type="protein sequence ID" value="QSQ12674.1"/>
    <property type="molecule type" value="Genomic_DNA"/>
</dbReference>
<evidence type="ECO:0000313" key="1">
    <source>
        <dbReference type="EMBL" id="QSQ12674.1"/>
    </source>
</evidence>
<dbReference type="Proteomes" id="UP000663090">
    <property type="component" value="Chromosome"/>
</dbReference>
<accession>A0ABX7N1S6</accession>
<sequence length="93" mass="10517">MSKQLLYKPVDVYRRLDGNEAVIYRCLELLPGGGFIVQSADRVRLPFDAGTLTRHERQFWELFCEVAPEERTPPSPSIEEAIALFDSEFGNGG</sequence>
<name>A0ABX7N1S6_9BACT</name>
<dbReference type="RefSeq" id="WP_206714395.1">
    <property type="nucleotide sequence ID" value="NZ_CP071091.1"/>
</dbReference>
<proteinExistence type="predicted"/>